<dbReference type="PROSITE" id="PS01228">
    <property type="entry name" value="COF_1"/>
    <property type="match status" value="1"/>
</dbReference>
<name>A0ABV8D2K3_9STRE</name>
<dbReference type="GO" id="GO:0016787">
    <property type="term" value="F:hydrolase activity"/>
    <property type="evidence" value="ECO:0007669"/>
    <property type="project" value="UniProtKB-KW"/>
</dbReference>
<accession>A0ABV8D2K3</accession>
<dbReference type="EMBL" id="JBHSAC010000059">
    <property type="protein sequence ID" value="MFC3932540.1"/>
    <property type="molecule type" value="Genomic_DNA"/>
</dbReference>
<sequence>MYQLIAFDMDGTLLTSQKTIAPSSVAAIERAHDAGKQVVLSTGRALSELRIYQQELQDIRYGILASGAFIYNFVSQSPPLSR</sequence>
<dbReference type="InterPro" id="IPR023214">
    <property type="entry name" value="HAD_sf"/>
</dbReference>
<organism evidence="1 2">
    <name type="scientific">Streptococcus dentapri</name>
    <dbReference type="NCBI Taxonomy" id="573564"/>
    <lineage>
        <taxon>Bacteria</taxon>
        <taxon>Bacillati</taxon>
        <taxon>Bacillota</taxon>
        <taxon>Bacilli</taxon>
        <taxon>Lactobacillales</taxon>
        <taxon>Streptococcaceae</taxon>
        <taxon>Streptococcus</taxon>
    </lineage>
</organism>
<comment type="caution">
    <text evidence="1">The sequence shown here is derived from an EMBL/GenBank/DDBJ whole genome shotgun (WGS) entry which is preliminary data.</text>
</comment>
<evidence type="ECO:0000313" key="1">
    <source>
        <dbReference type="EMBL" id="MFC3932540.1"/>
    </source>
</evidence>
<dbReference type="Proteomes" id="UP001595901">
    <property type="component" value="Unassembled WGS sequence"/>
</dbReference>
<dbReference type="Gene3D" id="3.40.50.1000">
    <property type="entry name" value="HAD superfamily/HAD-like"/>
    <property type="match status" value="1"/>
</dbReference>
<dbReference type="RefSeq" id="WP_380432025.1">
    <property type="nucleotide sequence ID" value="NZ_JBHSAC010000059.1"/>
</dbReference>
<protein>
    <submittedName>
        <fullName evidence="1">HAD hydrolase family protein</fullName>
    </submittedName>
</protein>
<keyword evidence="2" id="KW-1185">Reference proteome</keyword>
<dbReference type="PANTHER" id="PTHR10000:SF8">
    <property type="entry name" value="HAD SUPERFAMILY HYDROLASE-LIKE, TYPE 3"/>
    <property type="match status" value="1"/>
</dbReference>
<proteinExistence type="predicted"/>
<dbReference type="InterPro" id="IPR036412">
    <property type="entry name" value="HAD-like_sf"/>
</dbReference>
<dbReference type="PANTHER" id="PTHR10000">
    <property type="entry name" value="PHOSPHOSERINE PHOSPHATASE"/>
    <property type="match status" value="1"/>
</dbReference>
<keyword evidence="1" id="KW-0378">Hydrolase</keyword>
<dbReference type="SUPFAM" id="SSF56784">
    <property type="entry name" value="HAD-like"/>
    <property type="match status" value="1"/>
</dbReference>
<reference evidence="2" key="1">
    <citation type="journal article" date="2019" name="Int. J. Syst. Evol. Microbiol.">
        <title>The Global Catalogue of Microorganisms (GCM) 10K type strain sequencing project: providing services to taxonomists for standard genome sequencing and annotation.</title>
        <authorList>
            <consortium name="The Broad Institute Genomics Platform"/>
            <consortium name="The Broad Institute Genome Sequencing Center for Infectious Disease"/>
            <person name="Wu L."/>
            <person name="Ma J."/>
        </authorList>
    </citation>
    <scope>NUCLEOTIDE SEQUENCE [LARGE SCALE GENOMIC DNA]</scope>
    <source>
        <strain evidence="2">CCUG 58728</strain>
    </source>
</reference>
<gene>
    <name evidence="1" type="ORF">ACFOSE_07175</name>
</gene>
<evidence type="ECO:0000313" key="2">
    <source>
        <dbReference type="Proteomes" id="UP001595901"/>
    </source>
</evidence>
<dbReference type="Pfam" id="PF08282">
    <property type="entry name" value="Hydrolase_3"/>
    <property type="match status" value="1"/>
</dbReference>